<protein>
    <submittedName>
        <fullName evidence="4">Serine/threonine-protein phosphatase</fullName>
    </submittedName>
</protein>
<evidence type="ECO:0000256" key="2">
    <source>
        <dbReference type="SAM" id="MobiDB-lite"/>
    </source>
</evidence>
<dbReference type="SUPFAM" id="SSF81606">
    <property type="entry name" value="PP2C-like"/>
    <property type="match status" value="1"/>
</dbReference>
<dbReference type="PROSITE" id="PS51746">
    <property type="entry name" value="PPM_2"/>
    <property type="match status" value="1"/>
</dbReference>
<dbReference type="Pfam" id="PF07228">
    <property type="entry name" value="SpoIIE"/>
    <property type="match status" value="1"/>
</dbReference>
<dbReference type="Proteomes" id="UP000766698">
    <property type="component" value="Unassembled WGS sequence"/>
</dbReference>
<feature type="region of interest" description="Disordered" evidence="2">
    <location>
        <begin position="54"/>
        <end position="80"/>
    </location>
</feature>
<dbReference type="InterPro" id="IPR052016">
    <property type="entry name" value="Bact_Sigma-Reg"/>
</dbReference>
<dbReference type="EMBL" id="WMLF01000611">
    <property type="protein sequence ID" value="MBB1246795.1"/>
    <property type="molecule type" value="Genomic_DNA"/>
</dbReference>
<evidence type="ECO:0000313" key="4">
    <source>
        <dbReference type="EMBL" id="MBB1246795.1"/>
    </source>
</evidence>
<keyword evidence="1" id="KW-0378">Hydrolase</keyword>
<keyword evidence="5" id="KW-1185">Reference proteome</keyword>
<dbReference type="InterPro" id="IPR036457">
    <property type="entry name" value="PPM-type-like_dom_sf"/>
</dbReference>
<comment type="caution">
    <text evidence="4">The sequence shown here is derived from an EMBL/GenBank/DDBJ whole genome shotgun (WGS) entry which is preliminary data.</text>
</comment>
<dbReference type="Gene3D" id="3.30.450.40">
    <property type="match status" value="1"/>
</dbReference>
<name>A0ABR6EPF7_9ACTN</name>
<gene>
    <name evidence="4" type="ORF">GL263_25060</name>
</gene>
<feature type="domain" description="PPM-type phosphatase" evidence="3">
    <location>
        <begin position="163"/>
        <end position="381"/>
    </location>
</feature>
<evidence type="ECO:0000256" key="1">
    <source>
        <dbReference type="ARBA" id="ARBA00022801"/>
    </source>
</evidence>
<dbReference type="InterPro" id="IPR001932">
    <property type="entry name" value="PPM-type_phosphatase-like_dom"/>
</dbReference>
<dbReference type="SMART" id="SM00331">
    <property type="entry name" value="PP2C_SIG"/>
    <property type="match status" value="1"/>
</dbReference>
<accession>A0ABR6EPF7</accession>
<dbReference type="RefSeq" id="WP_182858021.1">
    <property type="nucleotide sequence ID" value="NZ_WMLF01000611.1"/>
</dbReference>
<dbReference type="PANTHER" id="PTHR43156">
    <property type="entry name" value="STAGE II SPORULATION PROTEIN E-RELATED"/>
    <property type="match status" value="1"/>
</dbReference>
<reference evidence="5" key="1">
    <citation type="journal article" date="2020" name="Syst. Appl. Microbiol.">
        <title>Streptomyces alkaliterrae sp. nov., isolated from an alkaline soil, and emended descriptions of Streptomyces alkaliphilus, Streptomyces calidiresistens and Streptomyces durbertensis.</title>
        <authorList>
            <person name="Swiecimska M."/>
            <person name="Golinska P."/>
            <person name="Nouioui I."/>
            <person name="Wypij M."/>
            <person name="Rai M."/>
            <person name="Sangal V."/>
            <person name="Goodfellow M."/>
        </authorList>
    </citation>
    <scope>NUCLEOTIDE SEQUENCE [LARGE SCALE GENOMIC DNA]</scope>
    <source>
        <strain evidence="5">DSM 104538</strain>
    </source>
</reference>
<organism evidence="4 5">
    <name type="scientific">Streptomyces durbertensis</name>
    <dbReference type="NCBI Taxonomy" id="2448886"/>
    <lineage>
        <taxon>Bacteria</taxon>
        <taxon>Bacillati</taxon>
        <taxon>Actinomycetota</taxon>
        <taxon>Actinomycetes</taxon>
        <taxon>Kitasatosporales</taxon>
        <taxon>Streptomycetaceae</taxon>
        <taxon>Streptomyces</taxon>
    </lineage>
</organism>
<dbReference type="PANTHER" id="PTHR43156:SF2">
    <property type="entry name" value="STAGE II SPORULATION PROTEIN E"/>
    <property type="match status" value="1"/>
</dbReference>
<dbReference type="Gene3D" id="3.60.40.10">
    <property type="entry name" value="PPM-type phosphatase domain"/>
    <property type="match status" value="1"/>
</dbReference>
<evidence type="ECO:0000259" key="3">
    <source>
        <dbReference type="PROSITE" id="PS51746"/>
    </source>
</evidence>
<proteinExistence type="predicted"/>
<evidence type="ECO:0000313" key="5">
    <source>
        <dbReference type="Proteomes" id="UP000766698"/>
    </source>
</evidence>
<sequence>MTFLTDVARALRAAPPYRLLETLRAELNERFSADHVDLLLADYGLRVLHSVADPDTEEGHPLETSAAGRALASQDPLTTTRGGDGQVDLYLPVTVRGDRLGVLALRLPEHLLTSETVAELEEFAEVLGHELVVAERDTDLFRRARRSSRLTLAAEIQWDLLPGRAFTCPSYSLGAHLEPAYAIRGDNFDWSAGPDELVLTVTNGMGEGSRAALLTSLVVNALRNARRAGVGLADQAALADQALYGEYRGESHVSTLLLRFEPATGRCEVIDAGSPRLLLLREGTVEAIPFEAQLPLGMFEETTYVTQELQVLPGDRLVLVSDGVYDSLRAGERYGLRALGRAIHASRLLPAASVPRAILAELSAFRDSEQEDDALVVCLDWHGPDREITG</sequence>
<dbReference type="InterPro" id="IPR029016">
    <property type="entry name" value="GAF-like_dom_sf"/>
</dbReference>